<dbReference type="PANTHER" id="PTHR43313">
    <property type="entry name" value="SHORT-CHAIN DEHYDROGENASE/REDUCTASE FAMILY 9C"/>
    <property type="match status" value="1"/>
</dbReference>
<dbReference type="Proteomes" id="UP001217089">
    <property type="component" value="Unassembled WGS sequence"/>
</dbReference>
<dbReference type="EMBL" id="JARBDR010000440">
    <property type="protein sequence ID" value="KAJ8312873.1"/>
    <property type="molecule type" value="Genomic_DNA"/>
</dbReference>
<dbReference type="PRINTS" id="PR00081">
    <property type="entry name" value="GDHRDH"/>
</dbReference>
<evidence type="ECO:0000313" key="2">
    <source>
        <dbReference type="EMBL" id="KAJ8312873.1"/>
    </source>
</evidence>
<protein>
    <submittedName>
        <fullName evidence="2">Uncharacterized protein</fullName>
    </submittedName>
</protein>
<accession>A0ABQ9F682</accession>
<reference evidence="2 3" key="1">
    <citation type="submission" date="2022-12" db="EMBL/GenBank/DDBJ databases">
        <title>Chromosome-level genome of Tegillarca granosa.</title>
        <authorList>
            <person name="Kim J."/>
        </authorList>
    </citation>
    <scope>NUCLEOTIDE SEQUENCE [LARGE SCALE GENOMIC DNA]</scope>
    <source>
        <strain evidence="2">Teg-2019</strain>
        <tissue evidence="2">Adductor muscle</tissue>
    </source>
</reference>
<dbReference type="Pfam" id="PF00106">
    <property type="entry name" value="adh_short"/>
    <property type="match status" value="1"/>
</dbReference>
<dbReference type="Gene3D" id="3.40.50.720">
    <property type="entry name" value="NAD(P)-binding Rossmann-like Domain"/>
    <property type="match status" value="1"/>
</dbReference>
<evidence type="ECO:0000313" key="3">
    <source>
        <dbReference type="Proteomes" id="UP001217089"/>
    </source>
</evidence>
<sequence>MFQLLIVTLFLYTIITSWIRSLKINRNYSDLSVVITGCDSGFGQELAYRLDKHKFNVFAACLTTEGAKKLEQTTSKTLKTAVVDIRHPETITQLLKLVKDYIIDDTKLWALVNNAGTLGPMGTCGLLKKDEYLQVMDVNFFGMMGVTQQFLPLLRKSKGRIINTSSISGKIAMPFLQPYAVSKFCVEAFSDCLRPYFVVLVLRFSGDEINRISINIGFNQFNK</sequence>
<gene>
    <name evidence="2" type="ORF">KUTeg_010246</name>
</gene>
<dbReference type="PRINTS" id="PR00080">
    <property type="entry name" value="SDRFAMILY"/>
</dbReference>
<keyword evidence="3" id="KW-1185">Reference proteome</keyword>
<dbReference type="InterPro" id="IPR036291">
    <property type="entry name" value="NAD(P)-bd_dom_sf"/>
</dbReference>
<dbReference type="PANTHER" id="PTHR43313:SF50">
    <property type="entry name" value="GH26015P"/>
    <property type="match status" value="1"/>
</dbReference>
<comment type="caution">
    <text evidence="2">The sequence shown here is derived from an EMBL/GenBank/DDBJ whole genome shotgun (WGS) entry which is preliminary data.</text>
</comment>
<comment type="similarity">
    <text evidence="1">Belongs to the short-chain dehydrogenases/reductases (SDR) family.</text>
</comment>
<name>A0ABQ9F682_TEGGR</name>
<dbReference type="InterPro" id="IPR002347">
    <property type="entry name" value="SDR_fam"/>
</dbReference>
<proteinExistence type="inferred from homology"/>
<feature type="non-terminal residue" evidence="2">
    <location>
        <position position="223"/>
    </location>
</feature>
<organism evidence="2 3">
    <name type="scientific">Tegillarca granosa</name>
    <name type="common">Malaysian cockle</name>
    <name type="synonym">Anadara granosa</name>
    <dbReference type="NCBI Taxonomy" id="220873"/>
    <lineage>
        <taxon>Eukaryota</taxon>
        <taxon>Metazoa</taxon>
        <taxon>Spiralia</taxon>
        <taxon>Lophotrochozoa</taxon>
        <taxon>Mollusca</taxon>
        <taxon>Bivalvia</taxon>
        <taxon>Autobranchia</taxon>
        <taxon>Pteriomorphia</taxon>
        <taxon>Arcoida</taxon>
        <taxon>Arcoidea</taxon>
        <taxon>Arcidae</taxon>
        <taxon>Tegillarca</taxon>
    </lineage>
</organism>
<evidence type="ECO:0000256" key="1">
    <source>
        <dbReference type="RuleBase" id="RU000363"/>
    </source>
</evidence>
<dbReference type="SUPFAM" id="SSF51735">
    <property type="entry name" value="NAD(P)-binding Rossmann-fold domains"/>
    <property type="match status" value="1"/>
</dbReference>